<dbReference type="InParanoid" id="E9FX85"/>
<feature type="compositionally biased region" description="Polar residues" evidence="11">
    <location>
        <begin position="309"/>
        <end position="324"/>
    </location>
</feature>
<proteinExistence type="inferred from homology"/>
<comment type="similarity">
    <text evidence="2 10">Belongs to the KRR1 family.</text>
</comment>
<dbReference type="PIRSF" id="PIRSF006515">
    <property type="entry name" value="KRR1"/>
    <property type="match status" value="1"/>
</dbReference>
<dbReference type="InterPro" id="IPR048549">
    <property type="entry name" value="KRR1-like_KH2_euk"/>
</dbReference>
<sequence length="343" mass="39805">MSDPINEEEVIPEGGIVNAWKMKLPEFKQEHNPHGLLEESSFATLFPKYREIYLRECWPLVKKALGEYNIKAELDVIEGSMTVKTSRKTWDPYIILKARDMVKLLARSVPYEQAVKILNDDVACDIIKIGTQTQNKDRFVKRRQRLIGPNGSTLKALELLTNCYILVQGNTVSAVGPYRGLQQVRRVVEDTMENIHPIYHIKALMIKRELARDEKLKNESWERFLPTIPHKNTSKRKQPAKKRAKKEYTPFPPAPPESKVDKLLATGEYFLKEDQRKQRKKNENQEKQEQAEVRRKERRESAFIPPQEPSTSSGAKEFTSTSDINVEELKNKIRKGQAKRKHM</sequence>
<dbReference type="InterPro" id="IPR041174">
    <property type="entry name" value="KRR1-like_KH1"/>
</dbReference>
<dbReference type="InterPro" id="IPR048550">
    <property type="entry name" value="KRR1-like_KH1_euk"/>
</dbReference>
<evidence type="ECO:0000256" key="9">
    <source>
        <dbReference type="ARBA" id="ARBA00025925"/>
    </source>
</evidence>
<dbReference type="EMBL" id="GL732526">
    <property type="protein sequence ID" value="EFX88312.1"/>
    <property type="molecule type" value="Genomic_DNA"/>
</dbReference>
<evidence type="ECO:0000256" key="7">
    <source>
        <dbReference type="ARBA" id="ARBA00023274"/>
    </source>
</evidence>
<evidence type="ECO:0000256" key="11">
    <source>
        <dbReference type="SAM" id="MobiDB-lite"/>
    </source>
</evidence>
<evidence type="ECO:0000259" key="12">
    <source>
        <dbReference type="SMART" id="SM00322"/>
    </source>
</evidence>
<evidence type="ECO:0000256" key="1">
    <source>
        <dbReference type="ARBA" id="ARBA00004604"/>
    </source>
</evidence>
<organism evidence="13 14">
    <name type="scientific">Daphnia pulex</name>
    <name type="common">Water flea</name>
    <dbReference type="NCBI Taxonomy" id="6669"/>
    <lineage>
        <taxon>Eukaryota</taxon>
        <taxon>Metazoa</taxon>
        <taxon>Ecdysozoa</taxon>
        <taxon>Arthropoda</taxon>
        <taxon>Crustacea</taxon>
        <taxon>Branchiopoda</taxon>
        <taxon>Diplostraca</taxon>
        <taxon>Cladocera</taxon>
        <taxon>Anomopoda</taxon>
        <taxon>Daphniidae</taxon>
        <taxon>Daphnia</taxon>
    </lineage>
</organism>
<keyword evidence="6 10" id="KW-0539">Nucleus</keyword>
<evidence type="ECO:0000313" key="14">
    <source>
        <dbReference type="Proteomes" id="UP000000305"/>
    </source>
</evidence>
<evidence type="ECO:0000256" key="10">
    <source>
        <dbReference type="PIRNR" id="PIRNR006515"/>
    </source>
</evidence>
<feature type="compositionally biased region" description="Basic residues" evidence="11">
    <location>
        <begin position="332"/>
        <end position="343"/>
    </location>
</feature>
<dbReference type="GO" id="GO:0005730">
    <property type="term" value="C:nucleolus"/>
    <property type="evidence" value="ECO:0000318"/>
    <property type="project" value="GO_Central"/>
</dbReference>
<dbReference type="InterPro" id="IPR024166">
    <property type="entry name" value="rRNA_assembly_KRR1"/>
</dbReference>
<dbReference type="KEGG" id="dpx:DAPPUDRAFT_305506"/>
<dbReference type="FunCoup" id="E9FX85">
    <property type="interactions" value="1640"/>
</dbReference>
<dbReference type="Gene3D" id="3.30.1370.10">
    <property type="entry name" value="K Homology domain, type 1"/>
    <property type="match status" value="2"/>
</dbReference>
<dbReference type="FunFam" id="3.30.1370.10:FF:000014">
    <property type="entry name" value="KRR1 small subunit processome component"/>
    <property type="match status" value="1"/>
</dbReference>
<protein>
    <recommendedName>
        <fullName evidence="10">KRR1 small subunit processome component</fullName>
    </recommendedName>
    <alternativeName>
        <fullName evidence="10">KRR-R motif-containing protein 1</fullName>
    </alternativeName>
</protein>
<reference evidence="13 14" key="1">
    <citation type="journal article" date="2011" name="Science">
        <title>The ecoresponsive genome of Daphnia pulex.</title>
        <authorList>
            <person name="Colbourne J.K."/>
            <person name="Pfrender M.E."/>
            <person name="Gilbert D."/>
            <person name="Thomas W.K."/>
            <person name="Tucker A."/>
            <person name="Oakley T.H."/>
            <person name="Tokishita S."/>
            <person name="Aerts A."/>
            <person name="Arnold G.J."/>
            <person name="Basu M.K."/>
            <person name="Bauer D.J."/>
            <person name="Caceres C.E."/>
            <person name="Carmel L."/>
            <person name="Casola C."/>
            <person name="Choi J.H."/>
            <person name="Detter J.C."/>
            <person name="Dong Q."/>
            <person name="Dusheyko S."/>
            <person name="Eads B.D."/>
            <person name="Frohlich T."/>
            <person name="Geiler-Samerotte K.A."/>
            <person name="Gerlach D."/>
            <person name="Hatcher P."/>
            <person name="Jogdeo S."/>
            <person name="Krijgsveld J."/>
            <person name="Kriventseva E.V."/>
            <person name="Kultz D."/>
            <person name="Laforsch C."/>
            <person name="Lindquist E."/>
            <person name="Lopez J."/>
            <person name="Manak J.R."/>
            <person name="Muller J."/>
            <person name="Pangilinan J."/>
            <person name="Patwardhan R.P."/>
            <person name="Pitluck S."/>
            <person name="Pritham E.J."/>
            <person name="Rechtsteiner A."/>
            <person name="Rho M."/>
            <person name="Rogozin I.B."/>
            <person name="Sakarya O."/>
            <person name="Salamov A."/>
            <person name="Schaack S."/>
            <person name="Shapiro H."/>
            <person name="Shiga Y."/>
            <person name="Skalitzky C."/>
            <person name="Smith Z."/>
            <person name="Souvorov A."/>
            <person name="Sung W."/>
            <person name="Tang Z."/>
            <person name="Tsuchiya D."/>
            <person name="Tu H."/>
            <person name="Vos H."/>
            <person name="Wang M."/>
            <person name="Wolf Y.I."/>
            <person name="Yamagata H."/>
            <person name="Yamada T."/>
            <person name="Ye Y."/>
            <person name="Shaw J.R."/>
            <person name="Andrews J."/>
            <person name="Crease T.J."/>
            <person name="Tang H."/>
            <person name="Lucas S.M."/>
            <person name="Robertson H.M."/>
            <person name="Bork P."/>
            <person name="Koonin E.V."/>
            <person name="Zdobnov E.M."/>
            <person name="Grigoriev I.V."/>
            <person name="Lynch M."/>
            <person name="Boore J.L."/>
        </authorList>
    </citation>
    <scope>NUCLEOTIDE SEQUENCE [LARGE SCALE GENOMIC DNA]</scope>
</reference>
<evidence type="ECO:0000256" key="6">
    <source>
        <dbReference type="ARBA" id="ARBA00023242"/>
    </source>
</evidence>
<dbReference type="OrthoDB" id="441223at2759"/>
<feature type="compositionally biased region" description="Basic and acidic residues" evidence="11">
    <location>
        <begin position="270"/>
        <end position="301"/>
    </location>
</feature>
<dbReference type="GO" id="GO:0032040">
    <property type="term" value="C:small-subunit processome"/>
    <property type="evidence" value="ECO:0000318"/>
    <property type="project" value="GO_Central"/>
</dbReference>
<feature type="region of interest" description="Disordered" evidence="11">
    <location>
        <begin position="227"/>
        <end position="343"/>
    </location>
</feature>
<evidence type="ECO:0000256" key="2">
    <source>
        <dbReference type="ARBA" id="ARBA00009344"/>
    </source>
</evidence>
<dbReference type="InterPro" id="IPR004087">
    <property type="entry name" value="KH_dom"/>
</dbReference>
<comment type="subunit">
    <text evidence="9">Monomer. Component of the ribosomal small subunit (SSU) processome.</text>
</comment>
<feature type="compositionally biased region" description="Basic residues" evidence="11">
    <location>
        <begin position="232"/>
        <end position="245"/>
    </location>
</feature>
<dbReference type="GO" id="GO:0003723">
    <property type="term" value="F:RNA binding"/>
    <property type="evidence" value="ECO:0007669"/>
    <property type="project" value="UniProtKB-KW"/>
</dbReference>
<dbReference type="HOGENOM" id="CLU_040185_0_2_1"/>
<dbReference type="InterPro" id="IPR048548">
    <property type="entry name" value="KRR1-like_KH2"/>
</dbReference>
<dbReference type="STRING" id="6669.E9FX85"/>
<evidence type="ECO:0000256" key="4">
    <source>
        <dbReference type="ARBA" id="ARBA00022552"/>
    </source>
</evidence>
<keyword evidence="3 10" id="KW-0690">Ribosome biogenesis</keyword>
<comment type="function">
    <text evidence="8">Required for 40S ribosome biogenesis. Involved in nucleolar processing of pre-18S ribosomal RNA and ribosome assembly. Binds to RNA. Required for female germline development, cell viability during eye development and for survival of dividing cells and epithelial cells during early wing disk development.</text>
</comment>
<dbReference type="SUPFAM" id="SSF54791">
    <property type="entry name" value="Eukaryotic type KH-domain (KH-domain type I)"/>
    <property type="match status" value="1"/>
</dbReference>
<evidence type="ECO:0000256" key="8">
    <source>
        <dbReference type="ARBA" id="ARBA00024689"/>
    </source>
</evidence>
<dbReference type="Pfam" id="PF17903">
    <property type="entry name" value="KH_KRR1_1st"/>
    <property type="match status" value="1"/>
</dbReference>
<evidence type="ECO:0000256" key="3">
    <source>
        <dbReference type="ARBA" id="ARBA00022517"/>
    </source>
</evidence>
<dbReference type="FunFam" id="3.30.1370.10:FF:000011">
    <property type="entry name" value="KRR1 small subunit processome component"/>
    <property type="match status" value="1"/>
</dbReference>
<keyword evidence="14" id="KW-1185">Reference proteome</keyword>
<keyword evidence="5 10" id="KW-0694">RNA-binding</keyword>
<keyword evidence="4 10" id="KW-0698">rRNA processing</keyword>
<evidence type="ECO:0000256" key="5">
    <source>
        <dbReference type="ARBA" id="ARBA00022884"/>
    </source>
</evidence>
<dbReference type="OMA" id="TPDIDKW"/>
<evidence type="ECO:0000313" key="13">
    <source>
        <dbReference type="EMBL" id="EFX88312.1"/>
    </source>
</evidence>
<accession>E9FX85</accession>
<dbReference type="AlphaFoldDB" id="E9FX85"/>
<dbReference type="PhylomeDB" id="E9FX85"/>
<dbReference type="SMART" id="SM00322">
    <property type="entry name" value="KH"/>
    <property type="match status" value="1"/>
</dbReference>
<dbReference type="PANTHER" id="PTHR12581">
    <property type="entry name" value="HIV-1 REV BINDING PROTEIN 2, 3"/>
    <property type="match status" value="1"/>
</dbReference>
<keyword evidence="7 10" id="KW-0687">Ribonucleoprotein</keyword>
<dbReference type="CDD" id="cd22394">
    <property type="entry name" value="KH-I_KRR1_rpt2"/>
    <property type="match status" value="1"/>
</dbReference>
<dbReference type="PANTHER" id="PTHR12581:SF0">
    <property type="entry name" value="KRR1 SMALL SUBUNIT PROCESSOME COMPONENT HOMOLOG"/>
    <property type="match status" value="1"/>
</dbReference>
<dbReference type="CDD" id="cd22393">
    <property type="entry name" value="KH-I_KRR1_rpt1"/>
    <property type="match status" value="1"/>
</dbReference>
<feature type="domain" description="K Homology" evidence="12">
    <location>
        <begin position="123"/>
        <end position="193"/>
    </location>
</feature>
<dbReference type="Proteomes" id="UP000000305">
    <property type="component" value="Unassembled WGS sequence"/>
</dbReference>
<dbReference type="eggNOG" id="KOG2874">
    <property type="taxonomic scope" value="Eukaryota"/>
</dbReference>
<name>E9FX85_DAPPU</name>
<comment type="subcellular location">
    <subcellularLocation>
        <location evidence="1 10">Nucleus</location>
        <location evidence="1 10">Nucleolus</location>
    </subcellularLocation>
</comment>
<dbReference type="InterPro" id="IPR036612">
    <property type="entry name" value="KH_dom_type_1_sf"/>
</dbReference>
<dbReference type="GO" id="GO:0006364">
    <property type="term" value="P:rRNA processing"/>
    <property type="evidence" value="ECO:0007669"/>
    <property type="project" value="UniProtKB-KW"/>
</dbReference>
<dbReference type="Pfam" id="PF21800">
    <property type="entry name" value="KH_KRR1_2nd"/>
    <property type="match status" value="1"/>
</dbReference>
<gene>
    <name evidence="13" type="ORF">DAPPUDRAFT_305506</name>
</gene>